<evidence type="ECO:0000313" key="3">
    <source>
        <dbReference type="Proteomes" id="UP000199382"/>
    </source>
</evidence>
<evidence type="ECO:0000256" key="1">
    <source>
        <dbReference type="SAM" id="SignalP"/>
    </source>
</evidence>
<evidence type="ECO:0008006" key="4">
    <source>
        <dbReference type="Google" id="ProtNLM"/>
    </source>
</evidence>
<evidence type="ECO:0000313" key="2">
    <source>
        <dbReference type="EMBL" id="SDK32173.1"/>
    </source>
</evidence>
<dbReference type="RefSeq" id="WP_093158814.1">
    <property type="nucleotide sequence ID" value="NZ_FNEK01000037.1"/>
</dbReference>
<proteinExistence type="predicted"/>
<dbReference type="SUPFAM" id="SSF52266">
    <property type="entry name" value="SGNH hydrolase"/>
    <property type="match status" value="1"/>
</dbReference>
<dbReference type="Proteomes" id="UP000199382">
    <property type="component" value="Unassembled WGS sequence"/>
</dbReference>
<dbReference type="EMBL" id="FNEK01000037">
    <property type="protein sequence ID" value="SDK32173.1"/>
    <property type="molecule type" value="Genomic_DNA"/>
</dbReference>
<protein>
    <recommendedName>
        <fullName evidence="4">SGNH/GDSL hydrolase family protein</fullName>
    </recommendedName>
</protein>
<reference evidence="2 3" key="1">
    <citation type="submission" date="2016-10" db="EMBL/GenBank/DDBJ databases">
        <authorList>
            <person name="de Groot N.N."/>
        </authorList>
    </citation>
    <scope>NUCLEOTIDE SEQUENCE [LARGE SCALE GENOMIC DNA]</scope>
    <source>
        <strain evidence="2 3">DSM 25294</strain>
    </source>
</reference>
<dbReference type="AlphaFoldDB" id="A0A1G9AY76"/>
<dbReference type="InterPro" id="IPR036514">
    <property type="entry name" value="SGNH_hydro_sf"/>
</dbReference>
<accession>A0A1G9AY76</accession>
<name>A0A1G9AY76_9RHOB</name>
<gene>
    <name evidence="2" type="ORF">SAMN04488026_103738</name>
</gene>
<feature type="chain" id="PRO_5011535174" description="SGNH/GDSL hydrolase family protein" evidence="1">
    <location>
        <begin position="19"/>
        <end position="259"/>
    </location>
</feature>
<dbReference type="Gene3D" id="3.40.50.1110">
    <property type="entry name" value="SGNH hydrolase"/>
    <property type="match status" value="1"/>
</dbReference>
<feature type="signal peptide" evidence="1">
    <location>
        <begin position="1"/>
        <end position="18"/>
    </location>
</feature>
<organism evidence="2 3">
    <name type="scientific">Aliiruegeria lutimaris</name>
    <dbReference type="NCBI Taxonomy" id="571298"/>
    <lineage>
        <taxon>Bacteria</taxon>
        <taxon>Pseudomonadati</taxon>
        <taxon>Pseudomonadota</taxon>
        <taxon>Alphaproteobacteria</taxon>
        <taxon>Rhodobacterales</taxon>
        <taxon>Roseobacteraceae</taxon>
        <taxon>Aliiruegeria</taxon>
    </lineage>
</organism>
<sequence length="259" mass="28476">MRKLLIASLALFGLFGQAAPVISEEVAAAAPNAAFVGDAKVVAIYGNSYTHYNNNLNTRLRDLTRSLLPNNAKGYSYRGLSISSARLGWHLPNLRFQNEQKHWDAVIFQGNSIEQIHQKPEARAYFTESATEMARIAHDAGSSVVYFMTWARKANPEQTEALARAYVEIAEKTGGYVAPVGLAFARAMQEHPEIELYFVDGKHPSLEGTYLAACVFFATLYIQSPVGGDVPIGSDMSKETAAKLQAIAWETVQAFRNTL</sequence>
<dbReference type="STRING" id="571298.SAMN04488026_103738"/>
<keyword evidence="1" id="KW-0732">Signal</keyword>
<dbReference type="OrthoDB" id="8883291at2"/>
<keyword evidence="3" id="KW-1185">Reference proteome</keyword>
<dbReference type="GO" id="GO:0016788">
    <property type="term" value="F:hydrolase activity, acting on ester bonds"/>
    <property type="evidence" value="ECO:0007669"/>
    <property type="project" value="UniProtKB-ARBA"/>
</dbReference>